<dbReference type="NCBIfam" id="TIGR03400">
    <property type="entry name" value="18S_RNA_Rcl1p"/>
    <property type="match status" value="1"/>
</dbReference>
<evidence type="ECO:0000313" key="14">
    <source>
        <dbReference type="Proteomes" id="UP000305362"/>
    </source>
</evidence>
<evidence type="ECO:0000256" key="3">
    <source>
        <dbReference type="ARBA" id="ARBA00022517"/>
    </source>
</evidence>
<dbReference type="AlphaFoldDB" id="A0A4T0RII1"/>
<evidence type="ECO:0000256" key="1">
    <source>
        <dbReference type="ARBA" id="ARBA00004604"/>
    </source>
</evidence>
<dbReference type="Proteomes" id="UP000309601">
    <property type="component" value="Unassembled WGS sequence"/>
</dbReference>
<evidence type="ECO:0000313" key="18">
    <source>
        <dbReference type="Proteomes" id="UP000310685"/>
    </source>
</evidence>
<dbReference type="EMBL" id="SPRW01000016">
    <property type="protein sequence ID" value="TIC66397.1"/>
    <property type="molecule type" value="Genomic_DNA"/>
</dbReference>
<gene>
    <name evidence="12" type="ORF">E3Q01_01443</name>
    <name evidence="11" type="ORF">E3Q02_01845</name>
    <name evidence="13" type="ORF">E3Q03_01742</name>
    <name evidence="10" type="ORF">E3Q10_00630</name>
    <name evidence="9" type="ORF">E3Q17_01604</name>
    <name evidence="8" type="ORF">E3Q22_01763</name>
</gene>
<dbReference type="Proteomes" id="UP000310685">
    <property type="component" value="Unassembled WGS sequence"/>
</dbReference>
<dbReference type="EMBL" id="SPRH01000014">
    <property type="protein sequence ID" value="TIC02033.1"/>
    <property type="molecule type" value="Genomic_DNA"/>
</dbReference>
<name>A0A4T0RII1_9BASI</name>
<feature type="active site" description="Tele-AMP-histidine intermediate" evidence="5">
    <location>
        <position position="315"/>
    </location>
</feature>
<dbReference type="FunFam" id="3.30.360.20:FF:000001">
    <property type="entry name" value="RNA terminal phosphate cyclase-like 1"/>
    <property type="match status" value="1"/>
</dbReference>
<dbReference type="Pfam" id="PF05189">
    <property type="entry name" value="RTC_insert"/>
    <property type="match status" value="1"/>
</dbReference>
<reference evidence="14 15" key="1">
    <citation type="submission" date="2019-03" db="EMBL/GenBank/DDBJ databases">
        <title>Sequencing 25 genomes of Wallemia mellicola.</title>
        <authorList>
            <person name="Gostincar C."/>
        </authorList>
    </citation>
    <scope>NUCLEOTIDE SEQUENCE [LARGE SCALE GENOMIC DNA]</scope>
    <source>
        <strain evidence="9 16">EXF-1262</strain>
        <strain evidence="11 17">EXF-1274</strain>
        <strain evidence="13 14">EXF-1277</strain>
        <strain evidence="8 18">EXF-6152</strain>
        <strain evidence="12 19">EXF-757</strain>
        <strain evidence="10 15">EXF-8738</strain>
    </source>
</reference>
<dbReference type="EMBL" id="SPRV01000014">
    <property type="protein sequence ID" value="TIC68051.1"/>
    <property type="molecule type" value="Genomic_DNA"/>
</dbReference>
<dbReference type="InterPro" id="IPR023797">
    <property type="entry name" value="RNA3'_phos_cyclase_dom"/>
</dbReference>
<dbReference type="PANTHER" id="PTHR11096:SF1">
    <property type="entry name" value="RNA 3'-TERMINAL PHOSPHATE CYCLASE-LIKE PROTEIN"/>
    <property type="match status" value="1"/>
</dbReference>
<evidence type="ECO:0000313" key="8">
    <source>
        <dbReference type="EMBL" id="TIB80681.1"/>
    </source>
</evidence>
<evidence type="ECO:0000313" key="15">
    <source>
        <dbReference type="Proteomes" id="UP000305647"/>
    </source>
</evidence>
<accession>A0A4T0RII1</accession>
<evidence type="ECO:0000313" key="19">
    <source>
        <dbReference type="Proteomes" id="UP000310708"/>
    </source>
</evidence>
<dbReference type="EMBL" id="SPRC01000014">
    <property type="protein sequence ID" value="TIB80681.1"/>
    <property type="molecule type" value="Genomic_DNA"/>
</dbReference>
<evidence type="ECO:0000256" key="4">
    <source>
        <dbReference type="ARBA" id="ARBA00023242"/>
    </source>
</evidence>
<dbReference type="InterPro" id="IPR000228">
    <property type="entry name" value="RNA3'_term_phos_cyc"/>
</dbReference>
<dbReference type="GO" id="GO:0004521">
    <property type="term" value="F:RNA endonuclease activity"/>
    <property type="evidence" value="ECO:0007669"/>
    <property type="project" value="TreeGrafter"/>
</dbReference>
<feature type="domain" description="RNA 3'-terminal phosphate cyclase" evidence="6">
    <location>
        <begin position="7"/>
        <end position="333"/>
    </location>
</feature>
<dbReference type="Gene3D" id="3.65.10.20">
    <property type="entry name" value="RNA 3'-terminal phosphate cyclase domain"/>
    <property type="match status" value="1"/>
</dbReference>
<evidence type="ECO:0000256" key="2">
    <source>
        <dbReference type="ARBA" id="ARBA00007089"/>
    </source>
</evidence>
<dbReference type="InterPro" id="IPR036553">
    <property type="entry name" value="RPTC_insert"/>
</dbReference>
<dbReference type="EMBL" id="SPRX01000013">
    <property type="protein sequence ID" value="TIC67088.1"/>
    <property type="molecule type" value="Genomic_DNA"/>
</dbReference>
<dbReference type="InterPro" id="IPR016443">
    <property type="entry name" value="RNA3'_term_phos_cyc_type_2"/>
</dbReference>
<keyword evidence="4" id="KW-0539">Nucleus</keyword>
<organism evidence="12 19">
    <name type="scientific">Wallemia mellicola</name>
    <dbReference type="NCBI Taxonomy" id="1708541"/>
    <lineage>
        <taxon>Eukaryota</taxon>
        <taxon>Fungi</taxon>
        <taxon>Dikarya</taxon>
        <taxon>Basidiomycota</taxon>
        <taxon>Wallemiomycotina</taxon>
        <taxon>Wallemiomycetes</taxon>
        <taxon>Wallemiales</taxon>
        <taxon>Wallemiaceae</taxon>
        <taxon>Wallemia</taxon>
    </lineage>
</organism>
<evidence type="ECO:0000313" key="17">
    <source>
        <dbReference type="Proteomes" id="UP000309601"/>
    </source>
</evidence>
<dbReference type="OrthoDB" id="1911237at2759"/>
<dbReference type="Proteomes" id="UP000307169">
    <property type="component" value="Unassembled WGS sequence"/>
</dbReference>
<dbReference type="GO" id="GO:0000479">
    <property type="term" value="P:endonucleolytic cleavage of tricistronic rRNA transcript (SSU-rRNA, 5.8S rRNA, LSU-rRNA)"/>
    <property type="evidence" value="ECO:0007669"/>
    <property type="project" value="TreeGrafter"/>
</dbReference>
<dbReference type="SUPFAM" id="SSF55205">
    <property type="entry name" value="EPT/RTPC-like"/>
    <property type="match status" value="1"/>
</dbReference>
<keyword evidence="3" id="KW-0690">Ribosome biogenesis</keyword>
<proteinExistence type="inferred from homology"/>
<dbReference type="InterPro" id="IPR037136">
    <property type="entry name" value="RNA3'_phos_cyclase_dom_sf"/>
</dbReference>
<evidence type="ECO:0000313" key="16">
    <source>
        <dbReference type="Proteomes" id="UP000307169"/>
    </source>
</evidence>
<dbReference type="InterPro" id="IPR020719">
    <property type="entry name" value="RNA3'_term_phos_cycl-like_CS"/>
</dbReference>
<evidence type="ECO:0000259" key="7">
    <source>
        <dbReference type="Pfam" id="PF05189"/>
    </source>
</evidence>
<dbReference type="Proteomes" id="UP000310708">
    <property type="component" value="Unassembled WGS sequence"/>
</dbReference>
<evidence type="ECO:0000313" key="10">
    <source>
        <dbReference type="EMBL" id="TIC33646.1"/>
    </source>
</evidence>
<dbReference type="CDD" id="cd00875">
    <property type="entry name" value="RNA_Cyclase_Class_I"/>
    <property type="match status" value="1"/>
</dbReference>
<dbReference type="InterPro" id="IPR013791">
    <property type="entry name" value="RNA3'-term_phos_cycl_insert"/>
</dbReference>
<evidence type="ECO:0000313" key="9">
    <source>
        <dbReference type="EMBL" id="TIC02033.1"/>
    </source>
</evidence>
<feature type="domain" description="RNA 3'-terminal phosphate cyclase insert" evidence="7">
    <location>
        <begin position="181"/>
        <end position="280"/>
    </location>
</feature>
<comment type="similarity">
    <text evidence="2">Belongs to the RNA 3'-terminal cyclase family. Type 2 subfamily.</text>
</comment>
<evidence type="ECO:0000313" key="13">
    <source>
        <dbReference type="EMBL" id="TIC68051.1"/>
    </source>
</evidence>
<evidence type="ECO:0000313" key="12">
    <source>
        <dbReference type="EMBL" id="TIC67088.1"/>
    </source>
</evidence>
<dbReference type="Gene3D" id="3.30.360.20">
    <property type="entry name" value="RNA 3'-terminal phosphate cyclase, insert domain"/>
    <property type="match status" value="1"/>
</dbReference>
<dbReference type="GO" id="GO:0005730">
    <property type="term" value="C:nucleolus"/>
    <property type="evidence" value="ECO:0007669"/>
    <property type="project" value="UniProtKB-SubCell"/>
</dbReference>
<sequence length="357" mass="39178">MSKSLIRFTGHTFFRQRLVLSTLIGRPIRIDAIRAEDDNPGIRDYEAGFLRLLEKITNGSSVEISYTGTSILYQPGSLVGGKVTHDCSTSKSIGWYLESIMVLAPFLKKPLNLTLKGITTDGVDISADTLRTVTLPHLTLFGISEGLELKITKRGAAPLGGGEVSFSCPTLRQIKTLNFSDKGRIKRIRGIAHSVRVSPQLSNRMVEASRSILNRYIPDIYLYTDVYRGEEAGKSPGYALTLVAESTTGTLHTAEAVSEPGTTPEDIAKKAAFGLLEEISHKGAVDRSHQWLVLLLMSLGSEDVSKCRMGELTPHTIQFMRDLRDVLGVTFKIKPLNDDEYMLSCVGIGYTGQKKVA</sequence>
<dbReference type="Proteomes" id="UP000305647">
    <property type="component" value="Unassembled WGS sequence"/>
</dbReference>
<evidence type="ECO:0000313" key="11">
    <source>
        <dbReference type="EMBL" id="TIC66397.1"/>
    </source>
</evidence>
<dbReference type="PIRSF" id="PIRSF005378">
    <property type="entry name" value="RNA3'_term_phos_cycl_euk"/>
    <property type="match status" value="1"/>
</dbReference>
<dbReference type="PROSITE" id="PS01287">
    <property type="entry name" value="RTC"/>
    <property type="match status" value="1"/>
</dbReference>
<dbReference type="Pfam" id="PF01137">
    <property type="entry name" value="RTC"/>
    <property type="match status" value="1"/>
</dbReference>
<comment type="subcellular location">
    <subcellularLocation>
        <location evidence="1">Nucleus</location>
        <location evidence="1">Nucleolus</location>
    </subcellularLocation>
</comment>
<evidence type="ECO:0000256" key="5">
    <source>
        <dbReference type="PIRSR" id="PIRSR005378-1"/>
    </source>
</evidence>
<dbReference type="PANTHER" id="PTHR11096">
    <property type="entry name" value="RNA 3' TERMINAL PHOSPHATE CYCLASE"/>
    <property type="match status" value="1"/>
</dbReference>
<comment type="caution">
    <text evidence="12">The sequence shown here is derived from an EMBL/GenBank/DDBJ whole genome shotgun (WGS) entry which is preliminary data.</text>
</comment>
<evidence type="ECO:0000259" key="6">
    <source>
        <dbReference type="Pfam" id="PF01137"/>
    </source>
</evidence>
<dbReference type="EMBL" id="SPRO01000004">
    <property type="protein sequence ID" value="TIC33646.1"/>
    <property type="molecule type" value="Genomic_DNA"/>
</dbReference>
<dbReference type="InterPro" id="IPR013792">
    <property type="entry name" value="RNA3'P_cycl/enolpyr_Trfase_a/b"/>
</dbReference>
<protein>
    <submittedName>
        <fullName evidence="12">RNA-3'-phosphate cyclase</fullName>
    </submittedName>
</protein>
<dbReference type="Proteomes" id="UP000305362">
    <property type="component" value="Unassembled WGS sequence"/>
</dbReference>
<dbReference type="OMA" id="YTDQNKG"/>